<dbReference type="SUPFAM" id="SSF52954">
    <property type="entry name" value="Class II aaRS ABD-related"/>
    <property type="match status" value="1"/>
</dbReference>
<dbReference type="PANTHER" id="PTHR42753:SF2">
    <property type="entry name" value="PROLINE--TRNA LIGASE"/>
    <property type="match status" value="1"/>
</dbReference>
<keyword evidence="3 10" id="KW-0963">Cytoplasm</keyword>
<dbReference type="PROSITE" id="PS50862">
    <property type="entry name" value="AA_TRNA_LIGASE_II"/>
    <property type="match status" value="1"/>
</dbReference>
<dbReference type="EMBL" id="SMKU01000011">
    <property type="protein sequence ID" value="TDD95459.1"/>
    <property type="molecule type" value="Genomic_DNA"/>
</dbReference>
<dbReference type="InterPro" id="IPR044140">
    <property type="entry name" value="ProRS_anticodon_short"/>
</dbReference>
<evidence type="ECO:0000256" key="3">
    <source>
        <dbReference type="ARBA" id="ARBA00022490"/>
    </source>
</evidence>
<dbReference type="CDD" id="cd00861">
    <property type="entry name" value="ProRS_anticodon_short"/>
    <property type="match status" value="1"/>
</dbReference>
<evidence type="ECO:0000256" key="5">
    <source>
        <dbReference type="ARBA" id="ARBA00022741"/>
    </source>
</evidence>
<dbReference type="Pfam" id="PF03129">
    <property type="entry name" value="HGTP_anticodon"/>
    <property type="match status" value="1"/>
</dbReference>
<dbReference type="PRINTS" id="PR01046">
    <property type="entry name" value="TRNASYNTHPRO"/>
</dbReference>
<comment type="caution">
    <text evidence="12">The sequence shown here is derived from an EMBL/GenBank/DDBJ whole genome shotgun (WGS) entry which is preliminary data.</text>
</comment>
<dbReference type="GO" id="GO:0005524">
    <property type="term" value="F:ATP binding"/>
    <property type="evidence" value="ECO:0007669"/>
    <property type="project" value="UniProtKB-UniRule"/>
</dbReference>
<dbReference type="Pfam" id="PF04073">
    <property type="entry name" value="tRNA_edit"/>
    <property type="match status" value="1"/>
</dbReference>
<comment type="similarity">
    <text evidence="10">Belongs to the class-II aminoacyl-tRNA synthetase family. ProS type 1 subfamily.</text>
</comment>
<evidence type="ECO:0000256" key="9">
    <source>
        <dbReference type="ARBA" id="ARBA00047671"/>
    </source>
</evidence>
<dbReference type="InterPro" id="IPR050062">
    <property type="entry name" value="Pro-tRNA_synthetase"/>
</dbReference>
<keyword evidence="4 10" id="KW-0436">Ligase</keyword>
<dbReference type="OrthoDB" id="9809052at2"/>
<dbReference type="InterPro" id="IPR002314">
    <property type="entry name" value="aa-tRNA-synt_IIb"/>
</dbReference>
<dbReference type="InterPro" id="IPR004154">
    <property type="entry name" value="Anticodon-bd"/>
</dbReference>
<reference evidence="12 13" key="1">
    <citation type="submission" date="2019-03" db="EMBL/GenBank/DDBJ databases">
        <title>Draft genome sequences of novel Actinobacteria.</title>
        <authorList>
            <person name="Sahin N."/>
            <person name="Ay H."/>
            <person name="Saygin H."/>
        </authorList>
    </citation>
    <scope>NUCLEOTIDE SEQUENCE [LARGE SCALE GENOMIC DNA]</scope>
    <source>
        <strain evidence="12 13">H3C3</strain>
    </source>
</reference>
<dbReference type="GO" id="GO:0006433">
    <property type="term" value="P:prolyl-tRNA aminoacylation"/>
    <property type="evidence" value="ECO:0007669"/>
    <property type="project" value="UniProtKB-UniRule"/>
</dbReference>
<dbReference type="GO" id="GO:0002161">
    <property type="term" value="F:aminoacyl-tRNA deacylase activity"/>
    <property type="evidence" value="ECO:0007669"/>
    <property type="project" value="InterPro"/>
</dbReference>
<dbReference type="InterPro" id="IPR023717">
    <property type="entry name" value="Pro-tRNA-Synthase_IIa_type1"/>
</dbReference>
<evidence type="ECO:0000256" key="7">
    <source>
        <dbReference type="ARBA" id="ARBA00022917"/>
    </source>
</evidence>
<dbReference type="EC" id="6.1.1.15" evidence="10"/>
<dbReference type="CDD" id="cd04334">
    <property type="entry name" value="ProRS-INS"/>
    <property type="match status" value="1"/>
</dbReference>
<dbReference type="SUPFAM" id="SSF55826">
    <property type="entry name" value="YbaK/ProRS associated domain"/>
    <property type="match status" value="1"/>
</dbReference>
<keyword evidence="13" id="KW-1185">Reference proteome</keyword>
<dbReference type="Gene3D" id="3.30.930.10">
    <property type="entry name" value="Bira Bifunctional Protein, Domain 2"/>
    <property type="match status" value="2"/>
</dbReference>
<keyword evidence="7 10" id="KW-0648">Protein biosynthesis</keyword>
<dbReference type="Gene3D" id="3.90.960.10">
    <property type="entry name" value="YbaK/aminoacyl-tRNA synthetase-associated domain"/>
    <property type="match status" value="1"/>
</dbReference>
<evidence type="ECO:0000256" key="10">
    <source>
        <dbReference type="HAMAP-Rule" id="MF_01569"/>
    </source>
</evidence>
<keyword evidence="8 10" id="KW-0030">Aminoacyl-tRNA synthetase</keyword>
<protein>
    <recommendedName>
        <fullName evidence="10">Proline--tRNA ligase</fullName>
        <ecNumber evidence="10">6.1.1.15</ecNumber>
    </recommendedName>
    <alternativeName>
        <fullName evidence="10">Prolyl-tRNA synthetase</fullName>
        <shortName evidence="10">ProRS</shortName>
    </alternativeName>
</protein>
<dbReference type="Gene3D" id="3.40.50.800">
    <property type="entry name" value="Anticodon-binding domain"/>
    <property type="match status" value="1"/>
</dbReference>
<gene>
    <name evidence="10" type="primary">proS</name>
    <name evidence="12" type="ORF">E1298_04970</name>
</gene>
<dbReference type="NCBIfam" id="NF006625">
    <property type="entry name" value="PRK09194.1"/>
    <property type="match status" value="1"/>
</dbReference>
<dbReference type="GO" id="GO:0004827">
    <property type="term" value="F:proline-tRNA ligase activity"/>
    <property type="evidence" value="ECO:0007669"/>
    <property type="project" value="UniProtKB-UniRule"/>
</dbReference>
<evidence type="ECO:0000256" key="8">
    <source>
        <dbReference type="ARBA" id="ARBA00023146"/>
    </source>
</evidence>
<evidence type="ECO:0000256" key="4">
    <source>
        <dbReference type="ARBA" id="ARBA00022598"/>
    </source>
</evidence>
<evidence type="ECO:0000256" key="1">
    <source>
        <dbReference type="ARBA" id="ARBA00004496"/>
    </source>
</evidence>
<comment type="catalytic activity">
    <reaction evidence="9 10">
        <text>tRNA(Pro) + L-proline + ATP = L-prolyl-tRNA(Pro) + AMP + diphosphate</text>
        <dbReference type="Rhea" id="RHEA:14305"/>
        <dbReference type="Rhea" id="RHEA-COMP:9700"/>
        <dbReference type="Rhea" id="RHEA-COMP:9702"/>
        <dbReference type="ChEBI" id="CHEBI:30616"/>
        <dbReference type="ChEBI" id="CHEBI:33019"/>
        <dbReference type="ChEBI" id="CHEBI:60039"/>
        <dbReference type="ChEBI" id="CHEBI:78442"/>
        <dbReference type="ChEBI" id="CHEBI:78532"/>
        <dbReference type="ChEBI" id="CHEBI:456215"/>
        <dbReference type="EC" id="6.1.1.15"/>
    </reaction>
</comment>
<evidence type="ECO:0000313" key="12">
    <source>
        <dbReference type="EMBL" id="TDD95459.1"/>
    </source>
</evidence>
<evidence type="ECO:0000313" key="13">
    <source>
        <dbReference type="Proteomes" id="UP000294513"/>
    </source>
</evidence>
<keyword evidence="5 10" id="KW-0547">Nucleotide-binding</keyword>
<accession>A0A4R5C9L2</accession>
<dbReference type="SUPFAM" id="SSF55681">
    <property type="entry name" value="Class II aaRS and biotin synthetases"/>
    <property type="match status" value="1"/>
</dbReference>
<comment type="subunit">
    <text evidence="2 10">Homodimer.</text>
</comment>
<dbReference type="InterPro" id="IPR045864">
    <property type="entry name" value="aa-tRNA-synth_II/BPL/LPL"/>
</dbReference>
<proteinExistence type="inferred from homology"/>
<dbReference type="InterPro" id="IPR004500">
    <property type="entry name" value="Pro-tRNA-synth_IIa_bac-type"/>
</dbReference>
<dbReference type="InterPro" id="IPR002316">
    <property type="entry name" value="Pro-tRNA-ligase_IIa"/>
</dbReference>
<dbReference type="Pfam" id="PF00587">
    <property type="entry name" value="tRNA-synt_2b"/>
    <property type="match status" value="1"/>
</dbReference>
<evidence type="ECO:0000256" key="6">
    <source>
        <dbReference type="ARBA" id="ARBA00022840"/>
    </source>
</evidence>
<dbReference type="PANTHER" id="PTHR42753">
    <property type="entry name" value="MITOCHONDRIAL RIBOSOME PROTEIN L39/PROLYL-TRNA LIGASE FAMILY MEMBER"/>
    <property type="match status" value="1"/>
</dbReference>
<evidence type="ECO:0000259" key="11">
    <source>
        <dbReference type="PROSITE" id="PS50862"/>
    </source>
</evidence>
<organism evidence="12 13">
    <name type="scientific">Actinomadura rubrisoli</name>
    <dbReference type="NCBI Taxonomy" id="2530368"/>
    <lineage>
        <taxon>Bacteria</taxon>
        <taxon>Bacillati</taxon>
        <taxon>Actinomycetota</taxon>
        <taxon>Actinomycetes</taxon>
        <taxon>Streptosporangiales</taxon>
        <taxon>Thermomonosporaceae</taxon>
        <taxon>Actinomadura</taxon>
    </lineage>
</organism>
<dbReference type="HAMAP" id="MF_01569">
    <property type="entry name" value="Pro_tRNA_synth_type1"/>
    <property type="match status" value="1"/>
</dbReference>
<evidence type="ECO:0000256" key="2">
    <source>
        <dbReference type="ARBA" id="ARBA00011738"/>
    </source>
</evidence>
<feature type="domain" description="Aminoacyl-transfer RNA synthetases class-II family profile" evidence="11">
    <location>
        <begin position="38"/>
        <end position="462"/>
    </location>
</feature>
<dbReference type="NCBIfam" id="TIGR00409">
    <property type="entry name" value="proS_fam_II"/>
    <property type="match status" value="1"/>
</dbReference>
<dbReference type="InterPro" id="IPR036754">
    <property type="entry name" value="YbaK/aa-tRNA-synt-asso_dom_sf"/>
</dbReference>
<dbReference type="InterPro" id="IPR036621">
    <property type="entry name" value="Anticodon-bd_dom_sf"/>
</dbReference>
<dbReference type="AlphaFoldDB" id="A0A4R5C9L2"/>
<keyword evidence="6 10" id="KW-0067">ATP-binding</keyword>
<name>A0A4R5C9L2_9ACTN</name>
<comment type="function">
    <text evidence="10">Catalyzes the attachment of proline to tRNA(Pro) in a two-step reaction: proline is first activated by ATP to form Pro-AMP and then transferred to the acceptor end of tRNA(Pro). As ProRS can inadvertently accommodate and process non-cognate amino acids such as alanine and cysteine, to avoid such errors it has two additional distinct editing activities against alanine. One activity is designated as 'pretransfer' editing and involves the tRNA(Pro)-independent hydrolysis of activated Ala-AMP. The other activity is designated 'posttransfer' editing and involves deacylation of mischarged Ala-tRNA(Pro). The misacylated Cys-tRNA(Pro) is not edited by ProRS.</text>
</comment>
<comment type="subcellular location">
    <subcellularLocation>
        <location evidence="1 10">Cytoplasm</location>
    </subcellularLocation>
</comment>
<dbReference type="InterPro" id="IPR006195">
    <property type="entry name" value="aa-tRNA-synth_II"/>
</dbReference>
<dbReference type="Proteomes" id="UP000294513">
    <property type="component" value="Unassembled WGS sequence"/>
</dbReference>
<dbReference type="RefSeq" id="WP_131889551.1">
    <property type="nucleotide sequence ID" value="NZ_SMKU01000011.1"/>
</dbReference>
<dbReference type="InterPro" id="IPR007214">
    <property type="entry name" value="YbaK/aa-tRNA-synth-assoc-dom"/>
</dbReference>
<sequence length="565" mass="61397">MRWSQMFVPTLRDDPAEADAPSHRLLLRAGYVRQLTAGHYSLLPLAVRVRAKVMGIIREEMDRIGAQEMLLPAMHPAEPWRRSGRWELMGQEMFRLRDRRGADLALGMTHEEIFATVARELGSYRRLPQQWYQFQTKFRDEPRPKGGLLRTREFTMKDAYSFDIDRPGLDTSFEGYHGAYTRIFERLGIPAYPVEASSGTMGGSDSTEFMCPAEVGEDLVVRCPACGYAANIERAASRLPEAGDGPGLPAPERFDTPGVRTIEDLLAYDAPADRQVKTLVYVLDGALTLVLLRGDHALNQGKLVSATGAVEPRPAQPEEIREALGALPGSLGAVGVTGLPVIADEALRGRRAMFTGANIDDVHLRGVDVDRDIPVGTWADLREVAAGEPCVRCGEPLVVERAIEVGHIFKLGDRYARALGAEILDPDGARVPIVMGSYGIGVERAMAVIVEVHHDDRGIVWPLAVAPFQVAVVIAQSDDADVAKAAEDVYAGLAAAGAEVVIDDRPERAGVKFRDVELTGIPFRVTVGRRGLAEGVAEVTARATGETVKVALDAVVPHVRALLGL</sequence>
<comment type="domain">
    <text evidence="10">Consists of three domains: the N-terminal catalytic domain, the editing domain and the C-terminal anticodon-binding domain.</text>
</comment>
<dbReference type="GO" id="GO:0005829">
    <property type="term" value="C:cytosol"/>
    <property type="evidence" value="ECO:0007669"/>
    <property type="project" value="TreeGrafter"/>
</dbReference>